<proteinExistence type="predicted"/>
<dbReference type="EMBL" id="GGEC01009472">
    <property type="protein sequence ID" value="MBW89955.1"/>
    <property type="molecule type" value="Transcribed_RNA"/>
</dbReference>
<sequence length="115" mass="12923">MFWHDIASIEQETVSHSCVDSLGNHMVNNVGYQMQSHLATNQVDCQLDPHSMANHVDYQLEPHEQLSVDDYLLQSQLGGPDQINNQLWVHDQSYDVFTSSEAINGTLTQPNLGIS</sequence>
<organism evidence="1">
    <name type="scientific">Rhizophora mucronata</name>
    <name type="common">Asiatic mangrove</name>
    <dbReference type="NCBI Taxonomy" id="61149"/>
    <lineage>
        <taxon>Eukaryota</taxon>
        <taxon>Viridiplantae</taxon>
        <taxon>Streptophyta</taxon>
        <taxon>Embryophyta</taxon>
        <taxon>Tracheophyta</taxon>
        <taxon>Spermatophyta</taxon>
        <taxon>Magnoliopsida</taxon>
        <taxon>eudicotyledons</taxon>
        <taxon>Gunneridae</taxon>
        <taxon>Pentapetalae</taxon>
        <taxon>rosids</taxon>
        <taxon>fabids</taxon>
        <taxon>Malpighiales</taxon>
        <taxon>Rhizophoraceae</taxon>
        <taxon>Rhizophora</taxon>
    </lineage>
</organism>
<name>A0A2P2J8Z0_RHIMU</name>
<evidence type="ECO:0000313" key="1">
    <source>
        <dbReference type="EMBL" id="MBW89955.1"/>
    </source>
</evidence>
<protein>
    <submittedName>
        <fullName evidence="1">NAC domain-containing protein 69 isoform X2</fullName>
    </submittedName>
</protein>
<accession>A0A2P2J8Z0</accession>
<reference evidence="1" key="1">
    <citation type="submission" date="2018-02" db="EMBL/GenBank/DDBJ databases">
        <title>Rhizophora mucronata_Transcriptome.</title>
        <authorList>
            <person name="Meera S.P."/>
            <person name="Sreeshan A."/>
            <person name="Augustine A."/>
        </authorList>
    </citation>
    <scope>NUCLEOTIDE SEQUENCE</scope>
    <source>
        <tissue evidence="1">Leaf</tissue>
    </source>
</reference>
<dbReference type="AlphaFoldDB" id="A0A2P2J8Z0"/>